<dbReference type="Gramene" id="TraesSYM2B03G00876930.1">
    <property type="protein sequence ID" value="TraesSYM2B03G00876930.1"/>
    <property type="gene ID" value="TraesSYM2B03G00876930"/>
</dbReference>
<feature type="chain" id="PRO_5043171875" evidence="6">
    <location>
        <begin position="22"/>
        <end position="661"/>
    </location>
</feature>
<evidence type="ECO:0000256" key="4">
    <source>
        <dbReference type="ARBA" id="ARBA00022840"/>
    </source>
</evidence>
<protein>
    <submittedName>
        <fullName evidence="7">Uncharacterized protein</fullName>
    </submittedName>
</protein>
<dbReference type="PANTHER" id="PTHR19375">
    <property type="entry name" value="HEAT SHOCK PROTEIN 70KDA"/>
    <property type="match status" value="1"/>
</dbReference>
<dbReference type="GO" id="GO:0016887">
    <property type="term" value="F:ATP hydrolysis activity"/>
    <property type="evidence" value="ECO:0000318"/>
    <property type="project" value="GO_Central"/>
</dbReference>
<reference evidence="7" key="1">
    <citation type="submission" date="2018-08" db="EMBL/GenBank/DDBJ databases">
        <authorList>
            <person name="Rossello M."/>
        </authorList>
    </citation>
    <scope>NUCLEOTIDE SEQUENCE [LARGE SCALE GENOMIC DNA]</scope>
    <source>
        <strain evidence="7">cv. Chinese Spring</strain>
    </source>
</reference>
<dbReference type="STRING" id="4565.A0A3B6C097"/>
<dbReference type="GO" id="GO:0036503">
    <property type="term" value="P:ERAD pathway"/>
    <property type="evidence" value="ECO:0000318"/>
    <property type="project" value="GO_Central"/>
</dbReference>
<evidence type="ECO:0000313" key="8">
    <source>
        <dbReference type="Proteomes" id="UP000019116"/>
    </source>
</evidence>
<dbReference type="GO" id="GO:0042026">
    <property type="term" value="P:protein refolding"/>
    <property type="evidence" value="ECO:0000318"/>
    <property type="project" value="GO_Central"/>
</dbReference>
<dbReference type="Proteomes" id="UP000019116">
    <property type="component" value="Chromosome 2B"/>
</dbReference>
<dbReference type="InterPro" id="IPR029047">
    <property type="entry name" value="HSP70_peptide-bd_sf"/>
</dbReference>
<dbReference type="GO" id="GO:0034663">
    <property type="term" value="C:endoplasmic reticulum chaperone complex"/>
    <property type="evidence" value="ECO:0000318"/>
    <property type="project" value="GO_Central"/>
</dbReference>
<dbReference type="FunFam" id="3.90.640.10:FF:000002">
    <property type="entry name" value="Heat shock 70 kDa"/>
    <property type="match status" value="1"/>
</dbReference>
<dbReference type="SMR" id="A0A3B6C097"/>
<accession>A0A3B6C097</accession>
<dbReference type="GO" id="GO:0005524">
    <property type="term" value="F:ATP binding"/>
    <property type="evidence" value="ECO:0007669"/>
    <property type="project" value="UniProtKB-KW"/>
</dbReference>
<dbReference type="GO" id="GO:0140662">
    <property type="term" value="F:ATP-dependent protein folding chaperone"/>
    <property type="evidence" value="ECO:0007669"/>
    <property type="project" value="InterPro"/>
</dbReference>
<evidence type="ECO:0000313" key="7">
    <source>
        <dbReference type="EnsemblPlants" id="TraesCS2B02G125400.1"/>
    </source>
</evidence>
<organism evidence="7">
    <name type="scientific">Triticum aestivum</name>
    <name type="common">Wheat</name>
    <dbReference type="NCBI Taxonomy" id="4565"/>
    <lineage>
        <taxon>Eukaryota</taxon>
        <taxon>Viridiplantae</taxon>
        <taxon>Streptophyta</taxon>
        <taxon>Embryophyta</taxon>
        <taxon>Tracheophyta</taxon>
        <taxon>Spermatophyta</taxon>
        <taxon>Magnoliopsida</taxon>
        <taxon>Liliopsida</taxon>
        <taxon>Poales</taxon>
        <taxon>Poaceae</taxon>
        <taxon>BOP clade</taxon>
        <taxon>Pooideae</taxon>
        <taxon>Triticodae</taxon>
        <taxon>Triticeae</taxon>
        <taxon>Triticinae</taxon>
        <taxon>Triticum</taxon>
    </lineage>
</organism>
<dbReference type="Gene3D" id="3.30.420.40">
    <property type="match status" value="2"/>
</dbReference>
<reference evidence="7" key="2">
    <citation type="submission" date="2018-10" db="UniProtKB">
        <authorList>
            <consortium name="EnsemblPlants"/>
        </authorList>
    </citation>
    <scope>IDENTIFICATION</scope>
</reference>
<dbReference type="GO" id="GO:0005634">
    <property type="term" value="C:nucleus"/>
    <property type="evidence" value="ECO:0000318"/>
    <property type="project" value="GO_Central"/>
</dbReference>
<evidence type="ECO:0000256" key="6">
    <source>
        <dbReference type="SAM" id="SignalP"/>
    </source>
</evidence>
<dbReference type="InterPro" id="IPR029048">
    <property type="entry name" value="HSP70_C_sf"/>
</dbReference>
<evidence type="ECO:0000256" key="3">
    <source>
        <dbReference type="ARBA" id="ARBA00022741"/>
    </source>
</evidence>
<dbReference type="RefSeq" id="XP_044319355.1">
    <property type="nucleotide sequence ID" value="XM_044463420.1"/>
</dbReference>
<dbReference type="GO" id="GO:0030968">
    <property type="term" value="P:endoplasmic reticulum unfolded protein response"/>
    <property type="evidence" value="ECO:0000318"/>
    <property type="project" value="GO_Central"/>
</dbReference>
<dbReference type="Gene3D" id="2.60.34.10">
    <property type="entry name" value="Substrate Binding Domain Of DNAk, Chain A, domain 1"/>
    <property type="match status" value="1"/>
</dbReference>
<dbReference type="SUPFAM" id="SSF100934">
    <property type="entry name" value="Heat shock protein 70kD (HSP70), C-terminal subdomain"/>
    <property type="match status" value="1"/>
</dbReference>
<dbReference type="Gramene" id="TraesNOR2B03G00876830.1">
    <property type="protein sequence ID" value="TraesNOR2B03G00876830.1"/>
    <property type="gene ID" value="TraesNOR2B03G00876830"/>
</dbReference>
<dbReference type="GO" id="GO:0016020">
    <property type="term" value="C:membrane"/>
    <property type="evidence" value="ECO:0000318"/>
    <property type="project" value="GO_Central"/>
</dbReference>
<dbReference type="Gramene" id="TraesCS2B02G125400.1">
    <property type="protein sequence ID" value="TraesCS2B02G125400.1"/>
    <property type="gene ID" value="TraesCS2B02G125400"/>
</dbReference>
<comment type="similarity">
    <text evidence="2 5">Belongs to the heat shock protein 70 family.</text>
</comment>
<keyword evidence="4 5" id="KW-0067">ATP-binding</keyword>
<dbReference type="SUPFAM" id="SSF100920">
    <property type="entry name" value="Heat shock protein 70kD (HSP70), peptide-binding domain"/>
    <property type="match status" value="1"/>
</dbReference>
<keyword evidence="6" id="KW-0732">Signal</keyword>
<dbReference type="FunFam" id="3.30.30.30:FF:000005">
    <property type="entry name" value="Heat shock protein ssb1"/>
    <property type="match status" value="1"/>
</dbReference>
<dbReference type="PROSITE" id="PS01036">
    <property type="entry name" value="HSP70_3"/>
    <property type="match status" value="1"/>
</dbReference>
<dbReference type="Gramene" id="TraesCS2B03G0307900.1">
    <property type="protein sequence ID" value="TraesCS2B03G0307900.1.CDS"/>
    <property type="gene ID" value="TraesCS2B03G0307900"/>
</dbReference>
<dbReference type="PaxDb" id="4565-Traes_2BS_FF5A68083.4"/>
<sequence>MARRAAEALLVLGFLFLPLTASSFLVPESRRRSGETGDEVLGIALGATHSCIAAVHRDGSIEIVPDDRGNRVTPAWVAFIDDGERLVGEAARDQYAANPNRTIYGARRILGRRFSDADLQQDVETLPYAVVDRDGMPYVRVDVGEDDVRLLSPVEITAAVFADMMDRAAAHLGRKVTRAVLTVPAHYTDAQMYATKEAGILAGLDVLRLVRDPVAAAIANGLDKHRGDPRNMLVFDLGGSTLDVAVLTLDEGVFETMASRSDAHLGGDDFDRRLAGYFAELFQRKHGRDVTGDGHAMQRLLRECERAKRALSDHDQHQVGVEVKALLDGVDLSETLTRELFEELNQDLFLKTMAPLNKAMEDAELEKGDIHDVILVGGGSRIPMVQQLVKDYFDGKEPVNVDGINPDEAVAYGAAVQGSHLTGHHDDDDKVFFGIVDVPQPAIGIEAADGAMVKLIRRDAGYPAKGTHVITTYWDKRTTMAVKVYEGDRTEVKDNRLLCQLDLSEIPPASIWNWGRRDIEVTIEVDQAGTIHAEATDKASGKSANTSYGYHHRRLSQEEIDAMMREADEFARDAKARLEAYVHSIKETLAAAGDMELEEKRRGEVEGEVMAVSKWLDGNTENAEEGDYEKKLWELQGICDPVISAMQTRLGGGLDDYEDEL</sequence>
<dbReference type="Pfam" id="PF00012">
    <property type="entry name" value="HSP70"/>
    <property type="match status" value="1"/>
</dbReference>
<gene>
    <name evidence="7" type="primary">LOC123040635</name>
</gene>
<dbReference type="GeneID" id="123040635"/>
<name>A0A3B6C097_WHEAT</name>
<dbReference type="InterPro" id="IPR013126">
    <property type="entry name" value="Hsp_70_fam"/>
</dbReference>
<dbReference type="SUPFAM" id="SSF53067">
    <property type="entry name" value="Actin-like ATPase domain"/>
    <property type="match status" value="2"/>
</dbReference>
<dbReference type="PRINTS" id="PR00301">
    <property type="entry name" value="HEATSHOCK70"/>
</dbReference>
<proteinExistence type="inferred from homology"/>
<dbReference type="InterPro" id="IPR043129">
    <property type="entry name" value="ATPase_NBD"/>
</dbReference>
<dbReference type="GO" id="GO:0005737">
    <property type="term" value="C:cytoplasm"/>
    <property type="evidence" value="ECO:0000318"/>
    <property type="project" value="GO_Central"/>
</dbReference>
<dbReference type="GO" id="GO:0031072">
    <property type="term" value="F:heat shock protein binding"/>
    <property type="evidence" value="ECO:0000318"/>
    <property type="project" value="GO_Central"/>
</dbReference>
<keyword evidence="8" id="KW-1185">Reference proteome</keyword>
<dbReference type="InterPro" id="IPR018181">
    <property type="entry name" value="Heat_shock_70_CS"/>
</dbReference>
<comment type="subcellular location">
    <subcellularLocation>
        <location evidence="1">Endoplasmic reticulum lumen</location>
    </subcellularLocation>
</comment>
<evidence type="ECO:0000256" key="5">
    <source>
        <dbReference type="RuleBase" id="RU003322"/>
    </source>
</evidence>
<dbReference type="GO" id="GO:0005788">
    <property type="term" value="C:endoplasmic reticulum lumen"/>
    <property type="evidence" value="ECO:0000318"/>
    <property type="project" value="GO_Central"/>
</dbReference>
<keyword evidence="3 5" id="KW-0547">Nucleotide-binding</keyword>
<evidence type="ECO:0000256" key="2">
    <source>
        <dbReference type="ARBA" id="ARBA00007381"/>
    </source>
</evidence>
<dbReference type="Gene3D" id="3.90.640.10">
    <property type="entry name" value="Actin, Chain A, domain 4"/>
    <property type="match status" value="1"/>
</dbReference>
<dbReference type="OrthoDB" id="2401965at2759"/>
<dbReference type="EnsemblPlants" id="TraesCS2B02G125400.1">
    <property type="protein sequence ID" value="TraesCS2B02G125400.1"/>
    <property type="gene ID" value="TraesCS2B02G125400"/>
</dbReference>
<dbReference type="Gene3D" id="1.20.1270.10">
    <property type="match status" value="1"/>
</dbReference>
<evidence type="ECO:0000256" key="1">
    <source>
        <dbReference type="ARBA" id="ARBA00004319"/>
    </source>
</evidence>
<dbReference type="Gramene" id="TraesJUL2B03G00870470.1">
    <property type="protein sequence ID" value="TraesJUL2B03G00870470.1"/>
    <property type="gene ID" value="TraesJUL2B03G00870470"/>
</dbReference>
<dbReference type="GO" id="GO:0044183">
    <property type="term" value="F:protein folding chaperone"/>
    <property type="evidence" value="ECO:0000318"/>
    <property type="project" value="GO_Central"/>
</dbReference>
<dbReference type="AlphaFoldDB" id="A0A3B6C097"/>
<dbReference type="Gramene" id="TraesRN2B0100315700.1">
    <property type="protein sequence ID" value="TraesRN2B0100315700.1"/>
    <property type="gene ID" value="TraesRN2B0100315700"/>
</dbReference>
<feature type="signal peptide" evidence="6">
    <location>
        <begin position="1"/>
        <end position="21"/>
    </location>
</feature>